<dbReference type="PaxDb" id="2711-XP_006480265.1"/>
<proteinExistence type="predicted"/>
<dbReference type="InterPro" id="IPR005174">
    <property type="entry name" value="KIB1-4_b-propeller"/>
</dbReference>
<name>A0A067EEG5_CITSI</name>
<dbReference type="Gene3D" id="1.20.1280.50">
    <property type="match status" value="1"/>
</dbReference>
<dbReference type="InterPro" id="IPR001810">
    <property type="entry name" value="F-box_dom"/>
</dbReference>
<dbReference type="Pfam" id="PF03478">
    <property type="entry name" value="Beta-prop_KIB1-4"/>
    <property type="match status" value="1"/>
</dbReference>
<dbReference type="EMBL" id="KK785037">
    <property type="protein sequence ID" value="KDO52270.1"/>
    <property type="molecule type" value="Genomic_DNA"/>
</dbReference>
<organism evidence="2 3">
    <name type="scientific">Citrus sinensis</name>
    <name type="common">Sweet orange</name>
    <name type="synonym">Citrus aurantium var. sinensis</name>
    <dbReference type="NCBI Taxonomy" id="2711"/>
    <lineage>
        <taxon>Eukaryota</taxon>
        <taxon>Viridiplantae</taxon>
        <taxon>Streptophyta</taxon>
        <taxon>Embryophyta</taxon>
        <taxon>Tracheophyta</taxon>
        <taxon>Spermatophyta</taxon>
        <taxon>Magnoliopsida</taxon>
        <taxon>eudicotyledons</taxon>
        <taxon>Gunneridae</taxon>
        <taxon>Pentapetalae</taxon>
        <taxon>rosids</taxon>
        <taxon>malvids</taxon>
        <taxon>Sapindales</taxon>
        <taxon>Rutaceae</taxon>
        <taxon>Aurantioideae</taxon>
        <taxon>Citrus</taxon>
    </lineage>
</organism>
<dbReference type="PANTHER" id="PTHR44259:SF15">
    <property type="entry name" value="F-BOX PROTEIN KIB2-RELATED"/>
    <property type="match status" value="1"/>
</dbReference>
<dbReference type="eggNOG" id="ENOG502S0MJ">
    <property type="taxonomic scope" value="Eukaryota"/>
</dbReference>
<evidence type="ECO:0000313" key="2">
    <source>
        <dbReference type="EMBL" id="KDO52270.1"/>
    </source>
</evidence>
<protein>
    <recommendedName>
        <fullName evidence="1">F-box domain-containing protein</fullName>
    </recommendedName>
</protein>
<dbReference type="Proteomes" id="UP000027120">
    <property type="component" value="Unassembled WGS sequence"/>
</dbReference>
<evidence type="ECO:0000313" key="3">
    <source>
        <dbReference type="Proteomes" id="UP000027120"/>
    </source>
</evidence>
<dbReference type="PROSITE" id="PS50181">
    <property type="entry name" value="FBOX"/>
    <property type="match status" value="1"/>
</dbReference>
<feature type="domain" description="F-box" evidence="1">
    <location>
        <begin position="16"/>
        <end position="62"/>
    </location>
</feature>
<accession>A0A067EEG5</accession>
<dbReference type="Pfam" id="PF12937">
    <property type="entry name" value="F-box-like"/>
    <property type="match status" value="1"/>
</dbReference>
<dbReference type="STRING" id="2711.A0A067EEG5"/>
<dbReference type="InterPro" id="IPR036047">
    <property type="entry name" value="F-box-like_dom_sf"/>
</dbReference>
<dbReference type="AlphaFoldDB" id="A0A067EEG5"/>
<dbReference type="SMART" id="SM00256">
    <property type="entry name" value="FBOX"/>
    <property type="match status" value="1"/>
</dbReference>
<dbReference type="SUPFAM" id="SSF81383">
    <property type="entry name" value="F-box domain"/>
    <property type="match status" value="1"/>
</dbReference>
<dbReference type="PANTHER" id="PTHR44259">
    <property type="entry name" value="OS07G0183000 PROTEIN-RELATED"/>
    <property type="match status" value="1"/>
</dbReference>
<sequence>MDCVKRRRCDSTPAPSSKWADIPSEILDSIFEHLSLRDVIAAESVCTRWFSSAKSFITFKSQSQSPQCPLLLLFPQEDENGLENVPEEFIESACIGSSHGWLIFLDKRGAPLLFNPHLRIHIQFPYIGSLLGVLNIGKSREYGCYITYDCQENPIGYVKNLRENLIHKAIISSDPLGIKNFGAVVIYGYGNKLAYCKNGDDSWTDLDGKHKPYEDIICSKNRLCALGSNASVEVWDFDGWNKPVKRVEIEINFPEKSRKFWSKFGDLYTARLYLVESIMGDIMLVVRFVGELVNGDDQPVHEHDLLTEEDTHPLVSPYKTLAFHVYKLDLNEKCWVEVHSLGDQSLFLGGNHSISVLADKGYIKNSIYFTDDYWYRMDEDYLYGGHDMGVFSLDNGRAELFSYCHQLKIQPSPCWVNPSPW</sequence>
<reference evidence="2 3" key="1">
    <citation type="submission" date="2014-04" db="EMBL/GenBank/DDBJ databases">
        <authorList>
            <consortium name="International Citrus Genome Consortium"/>
            <person name="Gmitter F."/>
            <person name="Chen C."/>
            <person name="Farmerie W."/>
            <person name="Harkins T."/>
            <person name="Desany B."/>
            <person name="Mohiuddin M."/>
            <person name="Kodira C."/>
            <person name="Borodovsky M."/>
            <person name="Lomsadze A."/>
            <person name="Burns P."/>
            <person name="Jenkins J."/>
            <person name="Prochnik S."/>
            <person name="Shu S."/>
            <person name="Chapman J."/>
            <person name="Pitluck S."/>
            <person name="Schmutz J."/>
            <person name="Rokhsar D."/>
        </authorList>
    </citation>
    <scope>NUCLEOTIDE SEQUENCE</scope>
</reference>
<keyword evidence="3" id="KW-1185">Reference proteome</keyword>
<dbReference type="InterPro" id="IPR050942">
    <property type="entry name" value="F-box_BR-signaling"/>
</dbReference>
<evidence type="ECO:0000259" key="1">
    <source>
        <dbReference type="PROSITE" id="PS50181"/>
    </source>
</evidence>
<gene>
    <name evidence="2" type="ORF">CISIN_1g040476mg</name>
</gene>